<name>A0A239CNF9_9BACT</name>
<dbReference type="EMBL" id="FZOC01000008">
    <property type="protein sequence ID" value="SNS21796.1"/>
    <property type="molecule type" value="Genomic_DNA"/>
</dbReference>
<keyword evidence="3" id="KW-1185">Reference proteome</keyword>
<dbReference type="PANTHER" id="PTHR11138:SF5">
    <property type="entry name" value="METHIONYL-TRNA FORMYLTRANSFERASE, MITOCHONDRIAL"/>
    <property type="match status" value="1"/>
</dbReference>
<gene>
    <name evidence="2" type="ORF">SAMN04488503_3236</name>
</gene>
<dbReference type="SUPFAM" id="SSF53328">
    <property type="entry name" value="Formyltransferase"/>
    <property type="match status" value="1"/>
</dbReference>
<dbReference type="RefSeq" id="WP_089275416.1">
    <property type="nucleotide sequence ID" value="NZ_FZOC01000008.1"/>
</dbReference>
<organism evidence="2 3">
    <name type="scientific">Humidesulfovibrio mexicanus</name>
    <dbReference type="NCBI Taxonomy" id="147047"/>
    <lineage>
        <taxon>Bacteria</taxon>
        <taxon>Pseudomonadati</taxon>
        <taxon>Thermodesulfobacteriota</taxon>
        <taxon>Desulfovibrionia</taxon>
        <taxon>Desulfovibrionales</taxon>
        <taxon>Desulfovibrionaceae</taxon>
        <taxon>Humidesulfovibrio</taxon>
    </lineage>
</organism>
<dbReference type="Gene3D" id="3.40.50.170">
    <property type="entry name" value="Formyl transferase, N-terminal domain"/>
    <property type="match status" value="1"/>
</dbReference>
<evidence type="ECO:0000313" key="3">
    <source>
        <dbReference type="Proteomes" id="UP000198324"/>
    </source>
</evidence>
<dbReference type="GO" id="GO:0005829">
    <property type="term" value="C:cytosol"/>
    <property type="evidence" value="ECO:0007669"/>
    <property type="project" value="TreeGrafter"/>
</dbReference>
<dbReference type="OrthoDB" id="9806170at2"/>
<dbReference type="Proteomes" id="UP000198324">
    <property type="component" value="Unassembled WGS sequence"/>
</dbReference>
<proteinExistence type="predicted"/>
<protein>
    <submittedName>
        <fullName evidence="2">Methionyl-tRNA formyltransferase</fullName>
    </submittedName>
</protein>
<dbReference type="Pfam" id="PF00551">
    <property type="entry name" value="Formyl_trans_N"/>
    <property type="match status" value="1"/>
</dbReference>
<sequence>MNVLLSGQKAFGAAVLELLLARGHGVAAVSCPPETSDGRPDRLWTLAARLGLPLLRSGTLSAATMPGGVDLILCAHSHDFIGAATRGKTRLGAMGYHPSLLPLHRGRDAVYWTLRMGDKVAGGSVYWLTDVVDGGPIAAQGWCFTRPGDTPSGLWRRELFPLGLRLIAKALDDLDAGLIVSVPQDQALATWEPSVGRLPVYRPDLIPIGPAPEGFRVTRDRAAEREGLLRSGPVAFPVGDE</sequence>
<dbReference type="PANTHER" id="PTHR11138">
    <property type="entry name" value="METHIONYL-TRNA FORMYLTRANSFERASE"/>
    <property type="match status" value="1"/>
</dbReference>
<dbReference type="AlphaFoldDB" id="A0A239CNF9"/>
<dbReference type="InterPro" id="IPR002376">
    <property type="entry name" value="Formyl_transf_N"/>
</dbReference>
<accession>A0A239CNF9</accession>
<reference evidence="2 3" key="1">
    <citation type="submission" date="2017-06" db="EMBL/GenBank/DDBJ databases">
        <authorList>
            <person name="Kim H.J."/>
            <person name="Triplett B.A."/>
        </authorList>
    </citation>
    <scope>NUCLEOTIDE SEQUENCE [LARGE SCALE GENOMIC DNA]</scope>
    <source>
        <strain evidence="2 3">DSM 13116</strain>
    </source>
</reference>
<evidence type="ECO:0000313" key="2">
    <source>
        <dbReference type="EMBL" id="SNS21796.1"/>
    </source>
</evidence>
<feature type="domain" description="Formyl transferase N-terminal" evidence="1">
    <location>
        <begin position="67"/>
        <end position="157"/>
    </location>
</feature>
<dbReference type="GO" id="GO:0004479">
    <property type="term" value="F:methionyl-tRNA formyltransferase activity"/>
    <property type="evidence" value="ECO:0007669"/>
    <property type="project" value="TreeGrafter"/>
</dbReference>
<dbReference type="InterPro" id="IPR036477">
    <property type="entry name" value="Formyl_transf_N_sf"/>
</dbReference>
<keyword evidence="2" id="KW-0808">Transferase</keyword>
<evidence type="ECO:0000259" key="1">
    <source>
        <dbReference type="Pfam" id="PF00551"/>
    </source>
</evidence>